<gene>
    <name evidence="3" type="ORF">EAH76_05120</name>
</gene>
<sequence>MRLLPILLAATALAGCTVGPDFVRPQAPGTTGYQPSSEQNTAVRGAPAVTLGAGPTQRWWTAFGSPEMDALVDRAIANNRSLAASNATLAAARDELRAVAGRQLPQIDANARVDQEQVNLAGFGFSGNNPLASGGNPEFHLYSVGGGISYDLDLFGGLRRQVEQSAAQVEAQQRQTEAAHLSIAGQVVNQVLTVAAIRAQIATANALLAEDLRNVDLTQKRRQGGEGTLVEVLNAQSQYTADRGDIPQLEQQLAEARHLLATLVGIAPSELGATEFDIAKLTLPSAIPVALPSELVHRRPDILQAEADLHAAAAGIGVATARLYPDITLGATLTQGAPGIGDLVKNAFRGYDIFAGVTAPIFHGGTLKAQRAAAINRAKASEATYQQTVLTAFGQVADLLSAIQSDARSVTNQSESVSVAERSRHLSQRSYQVGNSGILQVLETERLYQRASNGLVLARTRQLLNVARLYVATAGGWTGPATDTPGAG</sequence>
<keyword evidence="2" id="KW-0564">Palmitate</keyword>
<keyword evidence="2" id="KW-0449">Lipoprotein</keyword>
<keyword evidence="2" id="KW-0812">Transmembrane</keyword>
<comment type="similarity">
    <text evidence="1 2">Belongs to the outer membrane factor (OMF) (TC 1.B.17) family.</text>
</comment>
<dbReference type="PROSITE" id="PS51257">
    <property type="entry name" value="PROKAR_LIPOPROTEIN"/>
    <property type="match status" value="1"/>
</dbReference>
<dbReference type="PANTHER" id="PTHR30203:SF33">
    <property type="entry name" value="BLR4455 PROTEIN"/>
    <property type="match status" value="1"/>
</dbReference>
<dbReference type="PANTHER" id="PTHR30203">
    <property type="entry name" value="OUTER MEMBRANE CATION EFFLUX PROTEIN"/>
    <property type="match status" value="1"/>
</dbReference>
<protein>
    <submittedName>
        <fullName evidence="3">Efflux transporter outer membrane subunit</fullName>
    </submittedName>
</protein>
<dbReference type="InterPro" id="IPR003423">
    <property type="entry name" value="OMP_efflux"/>
</dbReference>
<dbReference type="Proteomes" id="UP000319931">
    <property type="component" value="Unassembled WGS sequence"/>
</dbReference>
<evidence type="ECO:0000313" key="3">
    <source>
        <dbReference type="EMBL" id="TPG54084.1"/>
    </source>
</evidence>
<dbReference type="InterPro" id="IPR010131">
    <property type="entry name" value="MdtP/NodT-like"/>
</dbReference>
<dbReference type="Gene3D" id="2.20.200.10">
    <property type="entry name" value="Outer membrane efflux proteins (OEP)"/>
    <property type="match status" value="1"/>
</dbReference>
<comment type="subcellular location">
    <subcellularLocation>
        <location evidence="2">Cell membrane</location>
        <topology evidence="2">Lipid-anchor</topology>
    </subcellularLocation>
</comment>
<dbReference type="GO" id="GO:0015562">
    <property type="term" value="F:efflux transmembrane transporter activity"/>
    <property type="evidence" value="ECO:0007669"/>
    <property type="project" value="InterPro"/>
</dbReference>
<organism evidence="3 4">
    <name type="scientific">Sphingomonas glacialis</name>
    <dbReference type="NCBI Taxonomy" id="658225"/>
    <lineage>
        <taxon>Bacteria</taxon>
        <taxon>Pseudomonadati</taxon>
        <taxon>Pseudomonadota</taxon>
        <taxon>Alphaproteobacteria</taxon>
        <taxon>Sphingomonadales</taxon>
        <taxon>Sphingomonadaceae</taxon>
        <taxon>Sphingomonas</taxon>
    </lineage>
</organism>
<accession>A0A502FX77</accession>
<dbReference type="OrthoDB" id="7181739at2"/>
<evidence type="ECO:0000256" key="2">
    <source>
        <dbReference type="RuleBase" id="RU362097"/>
    </source>
</evidence>
<evidence type="ECO:0000256" key="1">
    <source>
        <dbReference type="ARBA" id="ARBA00007613"/>
    </source>
</evidence>
<dbReference type="AlphaFoldDB" id="A0A502FX77"/>
<dbReference type="Pfam" id="PF02321">
    <property type="entry name" value="OEP"/>
    <property type="match status" value="2"/>
</dbReference>
<dbReference type="EMBL" id="RCZC01000002">
    <property type="protein sequence ID" value="TPG54084.1"/>
    <property type="molecule type" value="Genomic_DNA"/>
</dbReference>
<dbReference type="RefSeq" id="WP_140848878.1">
    <property type="nucleotide sequence ID" value="NZ_RCZC01000002.1"/>
</dbReference>
<dbReference type="SUPFAM" id="SSF56954">
    <property type="entry name" value="Outer membrane efflux proteins (OEP)"/>
    <property type="match status" value="1"/>
</dbReference>
<dbReference type="NCBIfam" id="TIGR01845">
    <property type="entry name" value="outer_NodT"/>
    <property type="match status" value="1"/>
</dbReference>
<evidence type="ECO:0000313" key="4">
    <source>
        <dbReference type="Proteomes" id="UP000319931"/>
    </source>
</evidence>
<proteinExistence type="inferred from homology"/>
<keyword evidence="4" id="KW-1185">Reference proteome</keyword>
<dbReference type="GO" id="GO:0005886">
    <property type="term" value="C:plasma membrane"/>
    <property type="evidence" value="ECO:0007669"/>
    <property type="project" value="UniProtKB-SubCell"/>
</dbReference>
<reference evidence="3 4" key="1">
    <citation type="journal article" date="2019" name="Environ. Microbiol.">
        <title>Species interactions and distinct microbial communities in high Arctic permafrost affected cryosols are associated with the CH4 and CO2 gas fluxes.</title>
        <authorList>
            <person name="Altshuler I."/>
            <person name="Hamel J."/>
            <person name="Turney S."/>
            <person name="Magnuson E."/>
            <person name="Levesque R."/>
            <person name="Greer C."/>
            <person name="Whyte L.G."/>
        </authorList>
    </citation>
    <scope>NUCLEOTIDE SEQUENCE [LARGE SCALE GENOMIC DNA]</scope>
    <source>
        <strain evidence="3 4">E6.1</strain>
    </source>
</reference>
<name>A0A502FX77_9SPHN</name>
<keyword evidence="2" id="KW-0472">Membrane</keyword>
<dbReference type="Gene3D" id="1.20.1600.10">
    <property type="entry name" value="Outer membrane efflux proteins (OEP)"/>
    <property type="match status" value="1"/>
</dbReference>
<comment type="caution">
    <text evidence="3">The sequence shown here is derived from an EMBL/GenBank/DDBJ whole genome shotgun (WGS) entry which is preliminary data.</text>
</comment>
<keyword evidence="2" id="KW-1134">Transmembrane beta strand</keyword>